<evidence type="ECO:0000259" key="2">
    <source>
        <dbReference type="Pfam" id="PF00856"/>
    </source>
</evidence>
<dbReference type="Pfam" id="PF00856">
    <property type="entry name" value="SET"/>
    <property type="match status" value="1"/>
</dbReference>
<gene>
    <name evidence="3" type="ORF">B9Z65_5723</name>
</gene>
<proteinExistence type="predicted"/>
<dbReference type="AlphaFoldDB" id="A0A2P7YIW3"/>
<name>A0A2P7YIW3_9PEZI</name>
<comment type="caution">
    <text evidence="3">The sequence shown here is derived from an EMBL/GenBank/DDBJ whole genome shotgun (WGS) entry which is preliminary data.</text>
</comment>
<dbReference type="CDD" id="cd20071">
    <property type="entry name" value="SET_SMYD"/>
    <property type="match status" value="1"/>
</dbReference>
<reference evidence="3 4" key="1">
    <citation type="submission" date="2017-05" db="EMBL/GenBank/DDBJ databases">
        <title>Draft genome sequence of Elsinoe australis.</title>
        <authorList>
            <person name="Cheng Q."/>
        </authorList>
    </citation>
    <scope>NUCLEOTIDE SEQUENCE [LARGE SCALE GENOMIC DNA]</scope>
    <source>
        <strain evidence="3 4">NL1</strain>
    </source>
</reference>
<evidence type="ECO:0000313" key="4">
    <source>
        <dbReference type="Proteomes" id="UP000243723"/>
    </source>
</evidence>
<dbReference type="STRING" id="40998.A0A2P7YIW3"/>
<sequence>MSDRGQPPPQESSSVTSRKNQRKYEKKKAKKAEARAAAELVTTESEASQQSADVPLESTAPPDEIKNDGDVEGDFSECIDCTMPLDPEDGPYFFQQNTDGCCSVYASRNLRVGARIMEEAPLHIHEHYSPNPVSVLKDELSTLGEESSLHFGGLRINSAIWDRYLEVKEAMAKGRTQKTRPKQPGMEENKYELALALEELLQKSIQQNPLKEWSRAQAIESKYFLDAMAILAVWESNRRFFNQSQTGGSFLGYHFSKLKHSCRPNAQYVFNEDTGKVTVHVSRTIRNGEEITISFLHMHNMTNLAHRTGLLYTYFGFRCTRECCRGDDVAQRDEEREVICNDDEGLAQRSMNMAKRYPKPKDYLEDKELWRILRRCIKWCYKEHAKLALIVYFTIKARMLAFAHETRRSFLVLQKAYAVIVQCYGLDHQFTRKWLFTLKCLFSRRGEPENFAQLLQFHGGSKWEQPAKDAPPELAAKLRADAESKKEWAAYYTADRVLALPWHGIERERPNGKGPEA</sequence>
<feature type="compositionally biased region" description="Basic residues" evidence="1">
    <location>
        <begin position="19"/>
        <end position="30"/>
    </location>
</feature>
<keyword evidence="4" id="KW-1185">Reference proteome</keyword>
<dbReference type="OrthoDB" id="265717at2759"/>
<dbReference type="EMBL" id="NHZQ01000422">
    <property type="protein sequence ID" value="PSK35908.1"/>
    <property type="molecule type" value="Genomic_DNA"/>
</dbReference>
<organism evidence="3 4">
    <name type="scientific">Elsinoe australis</name>
    <dbReference type="NCBI Taxonomy" id="40998"/>
    <lineage>
        <taxon>Eukaryota</taxon>
        <taxon>Fungi</taxon>
        <taxon>Dikarya</taxon>
        <taxon>Ascomycota</taxon>
        <taxon>Pezizomycotina</taxon>
        <taxon>Dothideomycetes</taxon>
        <taxon>Dothideomycetidae</taxon>
        <taxon>Myriangiales</taxon>
        <taxon>Elsinoaceae</taxon>
        <taxon>Elsinoe</taxon>
    </lineage>
</organism>
<evidence type="ECO:0000256" key="1">
    <source>
        <dbReference type="SAM" id="MobiDB-lite"/>
    </source>
</evidence>
<protein>
    <recommendedName>
        <fullName evidence="2">SET domain-containing protein</fullName>
    </recommendedName>
</protein>
<dbReference type="Gene3D" id="2.170.270.10">
    <property type="entry name" value="SET domain"/>
    <property type="match status" value="1"/>
</dbReference>
<feature type="domain" description="SET" evidence="2">
    <location>
        <begin position="104"/>
        <end position="295"/>
    </location>
</feature>
<feature type="compositionally biased region" description="Polar residues" evidence="1">
    <location>
        <begin position="42"/>
        <end position="52"/>
    </location>
</feature>
<accession>A0A2P7YIW3</accession>
<evidence type="ECO:0000313" key="3">
    <source>
        <dbReference type="EMBL" id="PSK35908.1"/>
    </source>
</evidence>
<dbReference type="InterPro" id="IPR001214">
    <property type="entry name" value="SET_dom"/>
</dbReference>
<dbReference type="PANTHER" id="PTHR47332">
    <property type="entry name" value="SET DOMAIN-CONTAINING PROTEIN 5"/>
    <property type="match status" value="1"/>
</dbReference>
<dbReference type="InterPro" id="IPR046341">
    <property type="entry name" value="SET_dom_sf"/>
</dbReference>
<dbReference type="SUPFAM" id="SSF82199">
    <property type="entry name" value="SET domain"/>
    <property type="match status" value="1"/>
</dbReference>
<dbReference type="PANTHER" id="PTHR47332:SF4">
    <property type="entry name" value="SET DOMAIN-CONTAINING PROTEIN 5"/>
    <property type="match status" value="1"/>
</dbReference>
<dbReference type="InterPro" id="IPR053185">
    <property type="entry name" value="SET_domain_protein"/>
</dbReference>
<feature type="region of interest" description="Disordered" evidence="1">
    <location>
        <begin position="1"/>
        <end position="71"/>
    </location>
</feature>
<feature type="compositionally biased region" description="Pro residues" evidence="1">
    <location>
        <begin position="1"/>
        <end position="10"/>
    </location>
</feature>
<dbReference type="Proteomes" id="UP000243723">
    <property type="component" value="Unassembled WGS sequence"/>
</dbReference>